<dbReference type="Pfam" id="PF04860">
    <property type="entry name" value="Phage_portal"/>
    <property type="match status" value="1"/>
</dbReference>
<dbReference type="InterPro" id="IPR006944">
    <property type="entry name" value="Phage/GTA_portal"/>
</dbReference>
<proteinExistence type="predicted"/>
<name>A0AA86XZU1_LISMN</name>
<protein>
    <submittedName>
        <fullName evidence="1">Phage portal protein</fullName>
    </submittedName>
</protein>
<organism evidence="1 2">
    <name type="scientific">Listeria monocytogenes</name>
    <dbReference type="NCBI Taxonomy" id="1639"/>
    <lineage>
        <taxon>Bacteria</taxon>
        <taxon>Bacillati</taxon>
        <taxon>Bacillota</taxon>
        <taxon>Bacilli</taxon>
        <taxon>Bacillales</taxon>
        <taxon>Listeriaceae</taxon>
        <taxon>Listeria</taxon>
    </lineage>
</organism>
<evidence type="ECO:0000313" key="1">
    <source>
        <dbReference type="EMBL" id="EAC3883600.1"/>
    </source>
</evidence>
<comment type="caution">
    <text evidence="1">The sequence shown here is derived from an EMBL/GenBank/DDBJ whole genome shotgun (WGS) entry which is preliminary data.</text>
</comment>
<dbReference type="Proteomes" id="UP000356407">
    <property type="component" value="Unassembled WGS sequence"/>
</dbReference>
<reference evidence="1 2" key="1">
    <citation type="submission" date="2018-08" db="EMBL/GenBank/DDBJ databases">
        <authorList>
            <consortium name="GenomeTrakr: Next Generation Sequencing Network for Food Pathogen Tracability"/>
        </authorList>
    </citation>
    <scope>NUCLEOTIDE SEQUENCE [LARGE SCALE GENOMIC DNA]</scope>
    <source>
        <strain evidence="1 2">CFSAN060999</strain>
    </source>
</reference>
<dbReference type="AlphaFoldDB" id="A0AA86XZU1"/>
<feature type="non-terminal residue" evidence="1">
    <location>
        <position position="174"/>
    </location>
</feature>
<accession>A0AA86XZU1</accession>
<gene>
    <name evidence="1" type="ORF">B4X68_16510</name>
</gene>
<sequence length="174" mass="19742">MTIRLMENTDNGDKRVFNELSRKIDVNPYKKMTRKGWLYKIVYDLLLSGNGNSVVYPIIKNNLIADLKPLIMSQVSWNVDDDSDYSINYGGKVYHSDEIVHFVLNPDPNNPWIGTGYRANLKEIVDNLRQATKTKKGFMSGQYMPSVIVKVDSGSTELASEAGRESVKKKYLGE</sequence>
<dbReference type="EMBL" id="AAAICE010000051">
    <property type="protein sequence ID" value="EAC3883600.1"/>
    <property type="molecule type" value="Genomic_DNA"/>
</dbReference>
<evidence type="ECO:0000313" key="2">
    <source>
        <dbReference type="Proteomes" id="UP000356407"/>
    </source>
</evidence>